<evidence type="ECO:0000313" key="2">
    <source>
        <dbReference type="Proteomes" id="UP001222027"/>
    </source>
</evidence>
<dbReference type="Proteomes" id="UP001222027">
    <property type="component" value="Unassembled WGS sequence"/>
</dbReference>
<organism evidence="1 2">
    <name type="scientific">Ensete ventricosum</name>
    <name type="common">Abyssinian banana</name>
    <name type="synonym">Musa ensete</name>
    <dbReference type="NCBI Taxonomy" id="4639"/>
    <lineage>
        <taxon>Eukaryota</taxon>
        <taxon>Viridiplantae</taxon>
        <taxon>Streptophyta</taxon>
        <taxon>Embryophyta</taxon>
        <taxon>Tracheophyta</taxon>
        <taxon>Spermatophyta</taxon>
        <taxon>Magnoliopsida</taxon>
        <taxon>Liliopsida</taxon>
        <taxon>Zingiberales</taxon>
        <taxon>Musaceae</taxon>
        <taxon>Ensete</taxon>
    </lineage>
</organism>
<protein>
    <submittedName>
        <fullName evidence="1">Uncharacterized protein</fullName>
    </submittedName>
</protein>
<proteinExistence type="predicted"/>
<gene>
    <name evidence="1" type="ORF">OPV22_002013</name>
</gene>
<name>A0AAV8RWQ0_ENSVE</name>
<dbReference type="AlphaFoldDB" id="A0AAV8RWQ0"/>
<dbReference type="EMBL" id="JAQQAF010000001">
    <property type="protein sequence ID" value="KAJ8511579.1"/>
    <property type="molecule type" value="Genomic_DNA"/>
</dbReference>
<comment type="caution">
    <text evidence="1">The sequence shown here is derived from an EMBL/GenBank/DDBJ whole genome shotgun (WGS) entry which is preliminary data.</text>
</comment>
<evidence type="ECO:0000313" key="1">
    <source>
        <dbReference type="EMBL" id="KAJ8511579.1"/>
    </source>
</evidence>
<reference evidence="1 2" key="1">
    <citation type="submission" date="2022-12" db="EMBL/GenBank/DDBJ databases">
        <title>Chromosome-scale assembly of the Ensete ventricosum genome.</title>
        <authorList>
            <person name="Dussert Y."/>
            <person name="Stocks J."/>
            <person name="Wendawek A."/>
            <person name="Woldeyes F."/>
            <person name="Nichols R.A."/>
            <person name="Borrell J.S."/>
        </authorList>
    </citation>
    <scope>NUCLEOTIDE SEQUENCE [LARGE SCALE GENOMIC DNA]</scope>
    <source>
        <strain evidence="2">cv. Maze</strain>
        <tissue evidence="1">Seeds</tissue>
    </source>
</reference>
<accession>A0AAV8RWQ0</accession>
<keyword evidence="2" id="KW-1185">Reference proteome</keyword>
<sequence length="227" mass="25331">MPSDQLSPEGDHRYVKMQSEPPIAVLSSHSFRLREHPRIFDELPKADIVSVSRPDARDISPMLLSYTVEFRYKQVYSVLLLELLELGVFSVSEKVVARLFLAVNSSLSGDAIITNLVLEALYRRIIKAEKEKKCFRHLLHQGGIDDGGAASVRVMLKLSPSGRVPADSNKESVESLMDGQPWKAGKFSSSLRLSLWLEHLGLRAGQINQIQDPVADATYRDNLDGDC</sequence>